<gene>
    <name evidence="1" type="ORF">pdam_00024898</name>
</gene>
<accession>A0A3M6V598</accession>
<organism evidence="1 2">
    <name type="scientific">Pocillopora damicornis</name>
    <name type="common">Cauliflower coral</name>
    <name type="synonym">Millepora damicornis</name>
    <dbReference type="NCBI Taxonomy" id="46731"/>
    <lineage>
        <taxon>Eukaryota</taxon>
        <taxon>Metazoa</taxon>
        <taxon>Cnidaria</taxon>
        <taxon>Anthozoa</taxon>
        <taxon>Hexacorallia</taxon>
        <taxon>Scleractinia</taxon>
        <taxon>Astrocoeniina</taxon>
        <taxon>Pocilloporidae</taxon>
        <taxon>Pocillopora</taxon>
    </lineage>
</organism>
<dbReference type="AlphaFoldDB" id="A0A3M6V598"/>
<reference evidence="1 2" key="1">
    <citation type="journal article" date="2018" name="Sci. Rep.">
        <title>Comparative analysis of the Pocillopora damicornis genome highlights role of immune system in coral evolution.</title>
        <authorList>
            <person name="Cunning R."/>
            <person name="Bay R.A."/>
            <person name="Gillette P."/>
            <person name="Baker A.C."/>
            <person name="Traylor-Knowles N."/>
        </authorList>
    </citation>
    <scope>NUCLEOTIDE SEQUENCE [LARGE SCALE GENOMIC DNA]</scope>
    <source>
        <strain evidence="1">RSMAS</strain>
        <tissue evidence="1">Whole animal</tissue>
    </source>
</reference>
<name>A0A3M6V598_POCDA</name>
<protein>
    <submittedName>
        <fullName evidence="1">Uncharacterized protein</fullName>
    </submittedName>
</protein>
<sequence length="295" mass="33327">MDKQQEREEEDIPDDELLRVVEHLERTGQQSAGASTHDGYFNFKLTQFKEKKGKSYVVKRNSYHLKLQNPKDTFPTGHGNIICAFEEGLARSIHELIHGLPDHDRIQICRGSNRLRNSHTSANVSVEQWHDPLGASRQVLDNISNLLNSNENFEIDDTLRLDFTHITMPPPGSGPLSGKRKRCCFGSDNYGELLKSKQTVVRITNDDELCCARAIVVAKAVTDEDPRVKTIKDSRSHVQETLARELHEEACVPIGPCGLDQIKLFEIILDEYQFIATSAEHGHSIGRKATSRLNY</sequence>
<evidence type="ECO:0000313" key="2">
    <source>
        <dbReference type="Proteomes" id="UP000275408"/>
    </source>
</evidence>
<keyword evidence="2" id="KW-1185">Reference proteome</keyword>
<evidence type="ECO:0000313" key="1">
    <source>
        <dbReference type="EMBL" id="RMX61071.1"/>
    </source>
</evidence>
<dbReference type="Proteomes" id="UP000275408">
    <property type="component" value="Unassembled WGS sequence"/>
</dbReference>
<comment type="caution">
    <text evidence="1">The sequence shown here is derived from an EMBL/GenBank/DDBJ whole genome shotgun (WGS) entry which is preliminary data.</text>
</comment>
<dbReference type="EMBL" id="RCHS01000080">
    <property type="protein sequence ID" value="RMX61071.1"/>
    <property type="molecule type" value="Genomic_DNA"/>
</dbReference>
<proteinExistence type="predicted"/>